<keyword evidence="1" id="KW-0812">Transmembrane</keyword>
<reference evidence="2" key="1">
    <citation type="submission" date="2018-04" db="EMBL/GenBank/DDBJ databases">
        <title>Genomes of Endosymbiotic and Endophytic Bradyrhizobium Publication status.</title>
        <authorList>
            <person name="Guha S."/>
            <person name="Jorrin B."/>
            <person name="Sarkar M."/>
            <person name="Poole P.S."/>
            <person name="DasGupta M."/>
        </authorList>
    </citation>
    <scope>NUCLEOTIDE SEQUENCE</scope>
    <source>
        <strain evidence="2">WBOS16</strain>
    </source>
</reference>
<dbReference type="EMBL" id="CP028989">
    <property type="protein sequence ID" value="UUO66513.1"/>
    <property type="molecule type" value="Genomic_DNA"/>
</dbReference>
<evidence type="ECO:0000313" key="3">
    <source>
        <dbReference type="Proteomes" id="UP001058872"/>
    </source>
</evidence>
<evidence type="ECO:0000256" key="1">
    <source>
        <dbReference type="SAM" id="Phobius"/>
    </source>
</evidence>
<dbReference type="Proteomes" id="UP001058872">
    <property type="component" value="Chromosome"/>
</dbReference>
<dbReference type="RefSeq" id="WP_257177322.1">
    <property type="nucleotide sequence ID" value="NZ_CP028989.1"/>
</dbReference>
<proteinExistence type="predicted"/>
<dbReference type="AlphaFoldDB" id="A0AAE9NBI9"/>
<keyword evidence="1" id="KW-0472">Membrane</keyword>
<protein>
    <submittedName>
        <fullName evidence="2">Uncharacterized protein</fullName>
    </submittedName>
</protein>
<keyword evidence="1" id="KW-1133">Transmembrane helix</keyword>
<name>A0AAE9NBI9_9BRAD</name>
<gene>
    <name evidence="2" type="ORF">DCM83_15800</name>
</gene>
<feature type="transmembrane region" description="Helical" evidence="1">
    <location>
        <begin position="30"/>
        <end position="50"/>
    </location>
</feature>
<evidence type="ECO:0000313" key="2">
    <source>
        <dbReference type="EMBL" id="UUO66513.1"/>
    </source>
</evidence>
<accession>A0AAE9NBI9</accession>
<organism evidence="2 3">
    <name type="scientific">Bradyrhizobium betae</name>
    <dbReference type="NCBI Taxonomy" id="244734"/>
    <lineage>
        <taxon>Bacteria</taxon>
        <taxon>Pseudomonadati</taxon>
        <taxon>Pseudomonadota</taxon>
        <taxon>Alphaproteobacteria</taxon>
        <taxon>Hyphomicrobiales</taxon>
        <taxon>Nitrobacteraceae</taxon>
        <taxon>Bradyrhizobium</taxon>
    </lineage>
</organism>
<sequence length="84" mass="8877">MKSFLQSDAPEAKSCKFRHLKQGNFKTRTAALAIVTFGAVTLSIVLASAATTFDDPHAEGASGATVQKRLGRCKAPTLPPPFAM</sequence>